<comment type="caution">
    <text evidence="1">The sequence shown here is derived from an EMBL/GenBank/DDBJ whole genome shotgun (WGS) entry which is preliminary data.</text>
</comment>
<dbReference type="Pfam" id="PF13496">
    <property type="entry name" value="DUF4120"/>
    <property type="match status" value="1"/>
</dbReference>
<dbReference type="EMBL" id="QRPN01000003">
    <property type="protein sequence ID" value="RHM21152.1"/>
    <property type="molecule type" value="Genomic_DNA"/>
</dbReference>
<sequence length="85" mass="9911">MKNDTLQKCIDHLKQWEQNPNCLCEIEIYYNSVPHSFGFRQVYPDGRTGIVGGLLYYRQPDQSFAVLLNPIHGGTYTHRMLHSKK</sequence>
<evidence type="ECO:0000313" key="2">
    <source>
        <dbReference type="Proteomes" id="UP000284604"/>
    </source>
</evidence>
<gene>
    <name evidence="1" type="ORF">DWZ78_04330</name>
</gene>
<name>A0A415PYK5_BACSE</name>
<dbReference type="RefSeq" id="WP_118399490.1">
    <property type="nucleotide sequence ID" value="NZ_QRPN01000003.1"/>
</dbReference>
<dbReference type="AlphaFoldDB" id="A0A415PYK5"/>
<dbReference type="Proteomes" id="UP000284604">
    <property type="component" value="Unassembled WGS sequence"/>
</dbReference>
<evidence type="ECO:0000313" key="1">
    <source>
        <dbReference type="EMBL" id="RHM21152.1"/>
    </source>
</evidence>
<organism evidence="1 2">
    <name type="scientific">Bacteroides stercoris</name>
    <dbReference type="NCBI Taxonomy" id="46506"/>
    <lineage>
        <taxon>Bacteria</taxon>
        <taxon>Pseudomonadati</taxon>
        <taxon>Bacteroidota</taxon>
        <taxon>Bacteroidia</taxon>
        <taxon>Bacteroidales</taxon>
        <taxon>Bacteroidaceae</taxon>
        <taxon>Bacteroides</taxon>
    </lineage>
</organism>
<protein>
    <submittedName>
        <fullName evidence="1">DUF4120 domain-containing protein</fullName>
    </submittedName>
</protein>
<reference evidence="1 2" key="1">
    <citation type="submission" date="2018-08" db="EMBL/GenBank/DDBJ databases">
        <title>A genome reference for cultivated species of the human gut microbiota.</title>
        <authorList>
            <person name="Zou Y."/>
            <person name="Xue W."/>
            <person name="Luo G."/>
        </authorList>
    </citation>
    <scope>NUCLEOTIDE SEQUENCE [LARGE SCALE GENOMIC DNA]</scope>
    <source>
        <strain evidence="1 2">AF35-20</strain>
    </source>
</reference>
<accession>A0A415PYK5</accession>
<dbReference type="InterPro" id="IPR025185">
    <property type="entry name" value="DUF4120"/>
</dbReference>
<proteinExistence type="predicted"/>